<evidence type="ECO:0000313" key="9">
    <source>
        <dbReference type="EMBL" id="QNK41254.1"/>
    </source>
</evidence>
<reference evidence="9 11" key="2">
    <citation type="submission" date="2020-08" db="EMBL/GenBank/DDBJ databases">
        <title>The isolate Caproiciproducens sp. 7D4C2 produces n-caproate at mildly acidic conditions from hexoses: genome and rBOX comparison with related strains and chain-elongating bacteria.</title>
        <authorList>
            <person name="Esquivel-Elizondo S."/>
            <person name="Bagci C."/>
            <person name="Temovska M."/>
            <person name="Jeon B.S."/>
            <person name="Bessarab I."/>
            <person name="Williams R.B.H."/>
            <person name="Huson D.H."/>
            <person name="Angenent L.T."/>
        </authorList>
    </citation>
    <scope>NUCLEOTIDE SEQUENCE [LARGE SCALE GENOMIC DNA]</scope>
    <source>
        <strain evidence="9 11">7D4C2</strain>
    </source>
</reference>
<protein>
    <recommendedName>
        <fullName evidence="6">Transcription antitermination protein NusB</fullName>
    </recommendedName>
    <alternativeName>
        <fullName evidence="6">Antitermination factor NusB</fullName>
    </alternativeName>
</protein>
<dbReference type="EMBL" id="CP060286">
    <property type="protein sequence ID" value="QNK41254.1"/>
    <property type="molecule type" value="Genomic_DNA"/>
</dbReference>
<dbReference type="InterPro" id="IPR011605">
    <property type="entry name" value="NusB_fam"/>
</dbReference>
<name>A0A6N8I4D1_9FIRM</name>
<dbReference type="InterPro" id="IPR035926">
    <property type="entry name" value="NusB-like_sf"/>
</dbReference>
<evidence type="ECO:0000259" key="7">
    <source>
        <dbReference type="Pfam" id="PF01029"/>
    </source>
</evidence>
<dbReference type="Proteomes" id="UP000515909">
    <property type="component" value="Chromosome"/>
</dbReference>
<keyword evidence="2 6" id="KW-0889">Transcription antitermination</keyword>
<dbReference type="Pfam" id="PF01029">
    <property type="entry name" value="NusB"/>
    <property type="match status" value="1"/>
</dbReference>
<evidence type="ECO:0000256" key="1">
    <source>
        <dbReference type="ARBA" id="ARBA00005952"/>
    </source>
</evidence>
<dbReference type="Gene3D" id="1.10.940.10">
    <property type="entry name" value="NusB-like"/>
    <property type="match status" value="1"/>
</dbReference>
<evidence type="ECO:0000256" key="3">
    <source>
        <dbReference type="ARBA" id="ARBA00022884"/>
    </source>
</evidence>
<evidence type="ECO:0000256" key="5">
    <source>
        <dbReference type="ARBA" id="ARBA00023163"/>
    </source>
</evidence>
<organism evidence="8 10">
    <name type="scientific">Caproicibacter fermentans</name>
    <dbReference type="NCBI Taxonomy" id="2576756"/>
    <lineage>
        <taxon>Bacteria</taxon>
        <taxon>Bacillati</taxon>
        <taxon>Bacillota</taxon>
        <taxon>Clostridia</taxon>
        <taxon>Eubacteriales</taxon>
        <taxon>Acutalibacteraceae</taxon>
        <taxon>Caproicibacter</taxon>
    </lineage>
</organism>
<evidence type="ECO:0000313" key="10">
    <source>
        <dbReference type="Proteomes" id="UP000469440"/>
    </source>
</evidence>
<dbReference type="KEGG" id="cfem:HCR03_02825"/>
<comment type="similarity">
    <text evidence="1 6">Belongs to the NusB family.</text>
</comment>
<dbReference type="AlphaFoldDB" id="A0A6N8I4D1"/>
<dbReference type="Proteomes" id="UP000469440">
    <property type="component" value="Unassembled WGS sequence"/>
</dbReference>
<dbReference type="InterPro" id="IPR006027">
    <property type="entry name" value="NusB_RsmB_TIM44"/>
</dbReference>
<dbReference type="NCBIfam" id="TIGR01951">
    <property type="entry name" value="nusB"/>
    <property type="match status" value="1"/>
</dbReference>
<accession>A0A7G8TCB3</accession>
<keyword evidence="5 6" id="KW-0804">Transcription</keyword>
<dbReference type="SUPFAM" id="SSF48013">
    <property type="entry name" value="NusB-like"/>
    <property type="match status" value="1"/>
</dbReference>
<dbReference type="GO" id="GO:0005829">
    <property type="term" value="C:cytosol"/>
    <property type="evidence" value="ECO:0007669"/>
    <property type="project" value="TreeGrafter"/>
</dbReference>
<evidence type="ECO:0000313" key="8">
    <source>
        <dbReference type="EMBL" id="MVB12986.1"/>
    </source>
</evidence>
<dbReference type="GO" id="GO:0003723">
    <property type="term" value="F:RNA binding"/>
    <property type="evidence" value="ECO:0007669"/>
    <property type="project" value="UniProtKB-UniRule"/>
</dbReference>
<reference evidence="8 10" key="1">
    <citation type="submission" date="2019-09" db="EMBL/GenBank/DDBJ databases">
        <title>Genome sequence of Clostridium sp. EA1.</title>
        <authorList>
            <person name="Poehlein A."/>
            <person name="Bengelsdorf F.R."/>
            <person name="Daniel R."/>
        </authorList>
    </citation>
    <scope>NUCLEOTIDE SEQUENCE [LARGE SCALE GENOMIC DNA]</scope>
    <source>
        <strain evidence="8 10">EA1</strain>
    </source>
</reference>
<keyword evidence="10" id="KW-1185">Reference proteome</keyword>
<accession>A0A6N8I4D1</accession>
<evidence type="ECO:0000256" key="4">
    <source>
        <dbReference type="ARBA" id="ARBA00023015"/>
    </source>
</evidence>
<comment type="function">
    <text evidence="6">Involved in transcription antitermination. Required for transcription of ribosomal RNA (rRNA) genes. Binds specifically to the boxA antiterminator sequence of the ribosomal RNA (rrn) operons.</text>
</comment>
<dbReference type="GO" id="GO:0031564">
    <property type="term" value="P:transcription antitermination"/>
    <property type="evidence" value="ECO:0007669"/>
    <property type="project" value="UniProtKB-KW"/>
</dbReference>
<proteinExistence type="inferred from homology"/>
<dbReference type="GO" id="GO:0006353">
    <property type="term" value="P:DNA-templated transcription termination"/>
    <property type="evidence" value="ECO:0007669"/>
    <property type="project" value="UniProtKB-UniRule"/>
</dbReference>
<evidence type="ECO:0000313" key="11">
    <source>
        <dbReference type="Proteomes" id="UP000515909"/>
    </source>
</evidence>
<dbReference type="OrthoDB" id="9811381at2"/>
<dbReference type="HAMAP" id="MF_00073">
    <property type="entry name" value="NusB"/>
    <property type="match status" value="1"/>
</dbReference>
<evidence type="ECO:0000256" key="6">
    <source>
        <dbReference type="HAMAP-Rule" id="MF_00073"/>
    </source>
</evidence>
<feature type="domain" description="NusB/RsmB/TIM44" evidence="7">
    <location>
        <begin position="4"/>
        <end position="128"/>
    </location>
</feature>
<sequence>MKRREAREQAFALIFARSINHENIDDVVTAANEAGDFPIDDFAETVAANVQTNESTLDETIESFTRGWKVSRLSKVSLSILRLAVYEMLYEKDIPISVSINEAVELAKKYGTAEDAPFVNGVLGSLAKTQEAEHA</sequence>
<evidence type="ECO:0000256" key="2">
    <source>
        <dbReference type="ARBA" id="ARBA00022814"/>
    </source>
</evidence>
<keyword evidence="4 6" id="KW-0805">Transcription regulation</keyword>
<gene>
    <name evidence="6 8" type="primary">nusB</name>
    <name evidence="8" type="ORF">CAFE_37390</name>
    <name evidence="9" type="ORF">HCR03_02825</name>
</gene>
<dbReference type="EMBL" id="VWXL01000108">
    <property type="protein sequence ID" value="MVB12986.1"/>
    <property type="molecule type" value="Genomic_DNA"/>
</dbReference>
<dbReference type="RefSeq" id="WP_066644191.1">
    <property type="nucleotide sequence ID" value="NZ_CP060286.1"/>
</dbReference>
<dbReference type="PANTHER" id="PTHR11078">
    <property type="entry name" value="N UTILIZATION SUBSTANCE PROTEIN B-RELATED"/>
    <property type="match status" value="1"/>
</dbReference>
<keyword evidence="3 6" id="KW-0694">RNA-binding</keyword>
<dbReference type="PANTHER" id="PTHR11078:SF3">
    <property type="entry name" value="ANTITERMINATION NUSB DOMAIN-CONTAINING PROTEIN"/>
    <property type="match status" value="1"/>
</dbReference>